<dbReference type="InterPro" id="IPR006097">
    <property type="entry name" value="Glu/Leu/Phe/Val/Trp_DH_dimer"/>
</dbReference>
<dbReference type="PANTHER" id="PTHR11606:SF13">
    <property type="entry name" value="GLUTAMATE DEHYDROGENASE 1, MITOCHONDRIAL"/>
    <property type="match status" value="1"/>
</dbReference>
<dbReference type="EC" id="1.4.1.3" evidence="5"/>
<keyword evidence="6" id="KW-1185">Reference proteome</keyword>
<dbReference type="Gene3D" id="3.40.50.10860">
    <property type="entry name" value="Leucine Dehydrogenase, chain A, domain 1"/>
    <property type="match status" value="1"/>
</dbReference>
<protein>
    <submittedName>
        <fullName evidence="5">Glutamate dehydrogenase</fullName>
        <ecNumber evidence="5">1.4.1.3</ecNumber>
    </submittedName>
</protein>
<name>A0ABN8VX33_9BACT</name>
<dbReference type="SUPFAM" id="SSF53223">
    <property type="entry name" value="Aminoacid dehydrogenase-like, N-terminal domain"/>
    <property type="match status" value="1"/>
</dbReference>
<dbReference type="EMBL" id="OX336137">
    <property type="protein sequence ID" value="CAI2718354.1"/>
    <property type="molecule type" value="Genomic_DNA"/>
</dbReference>
<reference evidence="5 6" key="1">
    <citation type="submission" date="2022-09" db="EMBL/GenBank/DDBJ databases">
        <authorList>
            <person name="Kop L."/>
        </authorList>
    </citation>
    <scope>NUCLEOTIDE SEQUENCE [LARGE SCALE GENOMIC DNA]</scope>
    <source>
        <strain evidence="5 6">347</strain>
    </source>
</reference>
<dbReference type="PROSITE" id="PS00074">
    <property type="entry name" value="GLFV_DEHYDROGENASE"/>
    <property type="match status" value="1"/>
</dbReference>
<evidence type="ECO:0000256" key="1">
    <source>
        <dbReference type="ARBA" id="ARBA00006382"/>
    </source>
</evidence>
<gene>
    <name evidence="5" type="ORF">NSPWAT_1495</name>
</gene>
<dbReference type="Proteomes" id="UP001157733">
    <property type="component" value="Chromosome"/>
</dbReference>
<dbReference type="InterPro" id="IPR046346">
    <property type="entry name" value="Aminoacid_DH-like_N_sf"/>
</dbReference>
<dbReference type="InterPro" id="IPR006095">
    <property type="entry name" value="Glu/Leu/Phe/Val/Trp_DH"/>
</dbReference>
<dbReference type="InterPro" id="IPR036291">
    <property type="entry name" value="NAD(P)-bd_dom_sf"/>
</dbReference>
<evidence type="ECO:0000313" key="5">
    <source>
        <dbReference type="EMBL" id="CAI2718354.1"/>
    </source>
</evidence>
<dbReference type="GO" id="GO:0004353">
    <property type="term" value="F:glutamate dehydrogenase [NAD(P)+] activity"/>
    <property type="evidence" value="ECO:0007669"/>
    <property type="project" value="UniProtKB-EC"/>
</dbReference>
<evidence type="ECO:0000259" key="4">
    <source>
        <dbReference type="SMART" id="SM00839"/>
    </source>
</evidence>
<dbReference type="PANTHER" id="PTHR11606">
    <property type="entry name" value="GLUTAMATE DEHYDROGENASE"/>
    <property type="match status" value="1"/>
</dbReference>
<dbReference type="SUPFAM" id="SSF51735">
    <property type="entry name" value="NAD(P)-binding Rossmann-fold domains"/>
    <property type="match status" value="1"/>
</dbReference>
<organism evidence="5 6">
    <name type="scientific">Nitrospina watsonii</name>
    <dbReference type="NCBI Taxonomy" id="1323948"/>
    <lineage>
        <taxon>Bacteria</taxon>
        <taxon>Pseudomonadati</taxon>
        <taxon>Nitrospinota/Tectimicrobiota group</taxon>
        <taxon>Nitrospinota</taxon>
        <taxon>Nitrospinia</taxon>
        <taxon>Nitrospinales</taxon>
        <taxon>Nitrospinaceae</taxon>
        <taxon>Nitrospina</taxon>
    </lineage>
</organism>
<accession>A0ABN8VX33</accession>
<feature type="domain" description="Glutamate/phenylalanine/leucine/valine/L-tryptophan dehydrogenase C-terminal" evidence="4">
    <location>
        <begin position="173"/>
        <end position="424"/>
    </location>
</feature>
<keyword evidence="2 3" id="KW-0560">Oxidoreductase</keyword>
<evidence type="ECO:0000256" key="3">
    <source>
        <dbReference type="RuleBase" id="RU004417"/>
    </source>
</evidence>
<proteinExistence type="inferred from homology"/>
<sequence length="424" mass="46795">MSKLRIPEKLEAEPSMLEAREQRHFVPADQPPQHKFQILDPKTKNIWGYVVIDNTRRGSGLGGIRIASDLSIWEIMRLARAMTLKNSAANLPYGGAKSGIVFDPNQFTLGKGVKQDLIGAFAEAIFPIDNYIAAPDMSTDENDIQRIFQYNADVLGDSNHGRGGAGRPFAKGGIPIDKWGLTGHSLYAAIKTLEQLDPSFEIKGARVVIQGYGNVGAAIAGKLAADGALIVGVSDVNTALWYSKGLQVRELDKVRGNPKGLAAYHGTVDKKFFDGNVGRLLEAPCDILIPAARPDAITARNADRLLCGRIFQGANTPSNKMTEYYLENRKKITSYTDFIVNCGGVIGCAVEVRMTQDEAYRKKVLDQGNYGRTYVENLIFETVNKNITTITKRLKERAGKDIIFREEATRLAEERLGKPEEYWL</sequence>
<dbReference type="Gene3D" id="3.40.50.720">
    <property type="entry name" value="NAD(P)-binding Rossmann-like Domain"/>
    <property type="match status" value="1"/>
</dbReference>
<comment type="similarity">
    <text evidence="1 3">Belongs to the Glu/Leu/Phe/Val dehydrogenases family.</text>
</comment>
<dbReference type="RefSeq" id="WP_282011255.1">
    <property type="nucleotide sequence ID" value="NZ_OX336137.1"/>
</dbReference>
<dbReference type="InterPro" id="IPR006096">
    <property type="entry name" value="Glu/Leu/Phe/Val/Trp_DH_C"/>
</dbReference>
<dbReference type="InterPro" id="IPR033524">
    <property type="entry name" value="Glu/Leu/Phe/Val_DH_AS"/>
</dbReference>
<dbReference type="Pfam" id="PF00208">
    <property type="entry name" value="ELFV_dehydrog"/>
    <property type="match status" value="1"/>
</dbReference>
<dbReference type="Pfam" id="PF02812">
    <property type="entry name" value="ELFV_dehydrog_N"/>
    <property type="match status" value="1"/>
</dbReference>
<evidence type="ECO:0000313" key="6">
    <source>
        <dbReference type="Proteomes" id="UP001157733"/>
    </source>
</evidence>
<evidence type="ECO:0000256" key="2">
    <source>
        <dbReference type="ARBA" id="ARBA00023002"/>
    </source>
</evidence>
<dbReference type="SMART" id="SM00839">
    <property type="entry name" value="ELFV_dehydrog"/>
    <property type="match status" value="1"/>
</dbReference>
<dbReference type="PRINTS" id="PR00082">
    <property type="entry name" value="GLFDHDRGNASE"/>
</dbReference>